<evidence type="ECO:0000313" key="3">
    <source>
        <dbReference type="EMBL" id="AHY44818.1"/>
    </source>
</evidence>
<dbReference type="Pfam" id="PF01597">
    <property type="entry name" value="GCV_H"/>
    <property type="match status" value="1"/>
</dbReference>
<evidence type="ECO:0000259" key="2">
    <source>
        <dbReference type="PROSITE" id="PS50968"/>
    </source>
</evidence>
<keyword evidence="1" id="KW-0450">Lipoyl</keyword>
<dbReference type="Gene3D" id="2.40.50.100">
    <property type="match status" value="1"/>
</dbReference>
<dbReference type="PANTHER" id="PTHR11715">
    <property type="entry name" value="GLYCINE CLEAVAGE SYSTEM H PROTEIN"/>
    <property type="match status" value="1"/>
</dbReference>
<dbReference type="InterPro" id="IPR011053">
    <property type="entry name" value="Single_hybrid_motif"/>
</dbReference>
<organism evidence="3 4">
    <name type="scientific">Stutzerimonas stutzeri</name>
    <name type="common">Pseudomonas stutzeri</name>
    <dbReference type="NCBI Taxonomy" id="316"/>
    <lineage>
        <taxon>Bacteria</taxon>
        <taxon>Pseudomonadati</taxon>
        <taxon>Pseudomonadota</taxon>
        <taxon>Gammaproteobacteria</taxon>
        <taxon>Pseudomonadales</taxon>
        <taxon>Pseudomonadaceae</taxon>
        <taxon>Stutzerimonas</taxon>
    </lineage>
</organism>
<reference evidence="3 4" key="1">
    <citation type="submission" date="2014-03" db="EMBL/GenBank/DDBJ databases">
        <title>Complete genome sequence of Pseudomonas stutzeri 19SMN4.</title>
        <authorList>
            <person name="Brunet-Galmes I."/>
            <person name="Nogales B."/>
            <person name="Busquets A."/>
            <person name="Pena A."/>
            <person name="Gomila M."/>
            <person name="Garcia-Valdes E."/>
            <person name="Lalucat J."/>
            <person name="Bennasar A."/>
            <person name="Bosch R."/>
        </authorList>
    </citation>
    <scope>NUCLEOTIDE SEQUENCE [LARGE SCALE GENOMIC DNA]</scope>
    <source>
        <strain evidence="3 4">19SMN4</strain>
    </source>
</reference>
<gene>
    <name evidence="3" type="ORF">UIB01_21005</name>
</gene>
<dbReference type="EMBL" id="CP007509">
    <property type="protein sequence ID" value="AHY44818.1"/>
    <property type="molecule type" value="Genomic_DNA"/>
</dbReference>
<proteinExistence type="predicted"/>
<sequence length="154" mass="17077">MNVHGLEFPDSLRYAPEHSLWLREEADGSLTVGLTAYGCALYGQIFAFTPKRVGARIERERSFGVVEFAKAASSARSPVSGELQAVNEALLKRPALINQDCYGEGWMVRLQPENWAAVRDEFPLGETAAAAIAERMRLDNFDPANAHVQALQWK</sequence>
<dbReference type="AlphaFoldDB" id="A0A023WXK2"/>
<dbReference type="Proteomes" id="UP000025238">
    <property type="component" value="Chromosome"/>
</dbReference>
<dbReference type="InterPro" id="IPR000089">
    <property type="entry name" value="Biotin_lipoyl"/>
</dbReference>
<dbReference type="PATRIC" id="fig|316.97.peg.4203"/>
<dbReference type="InterPro" id="IPR033753">
    <property type="entry name" value="GCV_H/Fam206"/>
</dbReference>
<dbReference type="PROSITE" id="PS50968">
    <property type="entry name" value="BIOTINYL_LIPOYL"/>
    <property type="match status" value="1"/>
</dbReference>
<dbReference type="PANTHER" id="PTHR11715:SF3">
    <property type="entry name" value="GLYCINE CLEAVAGE SYSTEM H PROTEIN-RELATED"/>
    <property type="match status" value="1"/>
</dbReference>
<dbReference type="OrthoDB" id="9796712at2"/>
<dbReference type="GO" id="GO:0005960">
    <property type="term" value="C:glycine cleavage complex"/>
    <property type="evidence" value="ECO:0007669"/>
    <property type="project" value="InterPro"/>
</dbReference>
<dbReference type="KEGG" id="pstu:UIB01_21005"/>
<evidence type="ECO:0000313" key="4">
    <source>
        <dbReference type="Proteomes" id="UP000025238"/>
    </source>
</evidence>
<feature type="domain" description="Lipoyl-binding" evidence="2">
    <location>
        <begin position="29"/>
        <end position="111"/>
    </location>
</feature>
<dbReference type="GO" id="GO:0019464">
    <property type="term" value="P:glycine decarboxylation via glycine cleavage system"/>
    <property type="evidence" value="ECO:0007669"/>
    <property type="project" value="InterPro"/>
</dbReference>
<dbReference type="GO" id="GO:0009249">
    <property type="term" value="P:protein lipoylation"/>
    <property type="evidence" value="ECO:0007669"/>
    <property type="project" value="TreeGrafter"/>
</dbReference>
<dbReference type="InterPro" id="IPR002930">
    <property type="entry name" value="GCV_H"/>
</dbReference>
<dbReference type="SUPFAM" id="SSF51230">
    <property type="entry name" value="Single hybrid motif"/>
    <property type="match status" value="1"/>
</dbReference>
<evidence type="ECO:0000256" key="1">
    <source>
        <dbReference type="ARBA" id="ARBA00022823"/>
    </source>
</evidence>
<name>A0A023WXK2_STUST</name>
<accession>A0A023WXK2</accession>
<protein>
    <submittedName>
        <fullName evidence="3">Glycine cleavage system protein H</fullName>
    </submittedName>
</protein>
<dbReference type="GO" id="GO:0005829">
    <property type="term" value="C:cytosol"/>
    <property type="evidence" value="ECO:0007669"/>
    <property type="project" value="TreeGrafter"/>
</dbReference>
<dbReference type="CDD" id="cd06848">
    <property type="entry name" value="GCS_H"/>
    <property type="match status" value="1"/>
</dbReference>